<reference evidence="2" key="1">
    <citation type="submission" date="2020-11" db="EMBL/GenBank/DDBJ databases">
        <title>Isolation and identification of active actinomycetes.</title>
        <authorList>
            <person name="Sun X."/>
        </authorList>
    </citation>
    <scope>NUCLEOTIDE SEQUENCE</scope>
    <source>
        <strain evidence="2">NEAU-A11</strain>
    </source>
</reference>
<dbReference type="RefSeq" id="WP_196420562.1">
    <property type="nucleotide sequence ID" value="NZ_JADQTO010000045.1"/>
</dbReference>
<evidence type="ECO:0000256" key="1">
    <source>
        <dbReference type="SAM" id="MobiDB-lite"/>
    </source>
</evidence>
<feature type="compositionally biased region" description="Basic and acidic residues" evidence="1">
    <location>
        <begin position="89"/>
        <end position="102"/>
    </location>
</feature>
<keyword evidence="3" id="KW-1185">Reference proteome</keyword>
<dbReference type="EMBL" id="JADQTO010000045">
    <property type="protein sequence ID" value="MBG0568792.1"/>
    <property type="molecule type" value="Genomic_DNA"/>
</dbReference>
<gene>
    <name evidence="2" type="ORF">I4J89_46010</name>
</gene>
<evidence type="ECO:0000313" key="2">
    <source>
        <dbReference type="EMBL" id="MBG0568792.1"/>
    </source>
</evidence>
<organism evidence="2 3">
    <name type="scientific">Actinoplanes aureus</name>
    <dbReference type="NCBI Taxonomy" id="2792083"/>
    <lineage>
        <taxon>Bacteria</taxon>
        <taxon>Bacillati</taxon>
        <taxon>Actinomycetota</taxon>
        <taxon>Actinomycetes</taxon>
        <taxon>Micromonosporales</taxon>
        <taxon>Micromonosporaceae</taxon>
        <taxon>Actinoplanes</taxon>
    </lineage>
</organism>
<comment type="caution">
    <text evidence="2">The sequence shown here is derived from an EMBL/GenBank/DDBJ whole genome shotgun (WGS) entry which is preliminary data.</text>
</comment>
<name>A0A931CJF9_9ACTN</name>
<accession>A0A931CJF9</accession>
<dbReference type="AlphaFoldDB" id="A0A931CJF9"/>
<protein>
    <submittedName>
        <fullName evidence="2">Uncharacterized protein</fullName>
    </submittedName>
</protein>
<proteinExistence type="predicted"/>
<sequence>MKANHSTDTNRIDVVNQAVQRARRAAAAAGRACAEQCRSGVFELLRTTLPDAAQLLVDHASGDHITVLAVRDVAGKLLVSRHLQQTPRRPSDHQPHQDHHRR</sequence>
<evidence type="ECO:0000313" key="3">
    <source>
        <dbReference type="Proteomes" id="UP000598146"/>
    </source>
</evidence>
<feature type="region of interest" description="Disordered" evidence="1">
    <location>
        <begin position="81"/>
        <end position="102"/>
    </location>
</feature>
<dbReference type="Proteomes" id="UP000598146">
    <property type="component" value="Unassembled WGS sequence"/>
</dbReference>